<reference evidence="2 3" key="1">
    <citation type="journal article" date="2014" name="Int. J. Syst. Evol. Microbiol.">
        <title>Complete genome sequence of Corynebacterium casei LMG S-19264T (=DSM 44701T), isolated from a smear-ripened cheese.</title>
        <authorList>
            <consortium name="US DOE Joint Genome Institute (JGI-PGF)"/>
            <person name="Walter F."/>
            <person name="Albersmeier A."/>
            <person name="Kalinowski J."/>
            <person name="Ruckert C."/>
        </authorList>
    </citation>
    <scope>NUCLEOTIDE SEQUENCE [LARGE SCALE GENOMIC DNA]</scope>
    <source>
        <strain evidence="2 3">JCM 4255</strain>
    </source>
</reference>
<keyword evidence="1" id="KW-1133">Transmembrane helix</keyword>
<dbReference type="AlphaFoldDB" id="A0A7G1NHK4"/>
<evidence type="ECO:0008006" key="4">
    <source>
        <dbReference type="Google" id="ProtNLM"/>
    </source>
</evidence>
<gene>
    <name evidence="2" type="ORF">GCM10017668_23980</name>
</gene>
<evidence type="ECO:0000256" key="1">
    <source>
        <dbReference type="SAM" id="Phobius"/>
    </source>
</evidence>
<dbReference type="EMBL" id="AP023439">
    <property type="protein sequence ID" value="BCL20555.1"/>
    <property type="molecule type" value="Genomic_DNA"/>
</dbReference>
<feature type="transmembrane region" description="Helical" evidence="1">
    <location>
        <begin position="50"/>
        <end position="67"/>
    </location>
</feature>
<dbReference type="KEGG" id="stui:GCM10017668_23980"/>
<feature type="transmembrane region" description="Helical" evidence="1">
    <location>
        <begin position="213"/>
        <end position="234"/>
    </location>
</feature>
<keyword evidence="1" id="KW-0812">Transmembrane</keyword>
<dbReference type="RefSeq" id="WP_232543489.1">
    <property type="nucleotide sequence ID" value="NZ_AP023439.1"/>
</dbReference>
<feature type="transmembrane region" description="Helical" evidence="1">
    <location>
        <begin position="185"/>
        <end position="207"/>
    </location>
</feature>
<evidence type="ECO:0000313" key="2">
    <source>
        <dbReference type="EMBL" id="BCL20555.1"/>
    </source>
</evidence>
<proteinExistence type="predicted"/>
<organism evidence="2 3">
    <name type="scientific">Streptomyces tuirus</name>
    <dbReference type="NCBI Taxonomy" id="68278"/>
    <lineage>
        <taxon>Bacteria</taxon>
        <taxon>Bacillati</taxon>
        <taxon>Actinomycetota</taxon>
        <taxon>Actinomycetes</taxon>
        <taxon>Kitasatosporales</taxon>
        <taxon>Streptomycetaceae</taxon>
        <taxon>Streptomyces</taxon>
    </lineage>
</organism>
<dbReference type="Pfam" id="PF14023">
    <property type="entry name" value="Bestrophin-like"/>
    <property type="match status" value="1"/>
</dbReference>
<dbReference type="Proteomes" id="UP000516373">
    <property type="component" value="Chromosome"/>
</dbReference>
<name>A0A7G1NHK4_9ACTN</name>
<protein>
    <recommendedName>
        <fullName evidence="4">DUF4239 domain-containing protein</fullName>
    </recommendedName>
</protein>
<evidence type="ECO:0000313" key="3">
    <source>
        <dbReference type="Proteomes" id="UP000516373"/>
    </source>
</evidence>
<dbReference type="InterPro" id="IPR025333">
    <property type="entry name" value="DUF4239"/>
</dbReference>
<keyword evidence="1" id="KW-0472">Membrane</keyword>
<accession>A0A7G1NHK4</accession>
<sequence>MNWLTSLPAVVLVVGGLLLALLVAAAARIGVRMLVPLGERDRVPQIATPLMPTLGAAFAIFAALSLASEAGYLRAAEGLVSDEAAAASRLAWAATSPRVQSEPIHAALLDYLQTTRAREWVGQAAESGDDSATAGAIARMERSVRAEAARPEVGSAAGTELLSSLDGVTSSRRARVAAASRDVPSLYVVTLVVSGLALIVNSGALVFRSSLRTSLLIVGVASVVGLSLALLFALSAPWGGPFIVSGHPLNAVIGDLKTGFFAGQ</sequence>